<dbReference type="InterPro" id="IPR050950">
    <property type="entry name" value="HTH-type_LysR_regulators"/>
</dbReference>
<dbReference type="GO" id="GO:0003677">
    <property type="term" value="F:DNA binding"/>
    <property type="evidence" value="ECO:0007669"/>
    <property type="project" value="UniProtKB-KW"/>
</dbReference>
<evidence type="ECO:0000259" key="5">
    <source>
        <dbReference type="PROSITE" id="PS50931"/>
    </source>
</evidence>
<evidence type="ECO:0000256" key="4">
    <source>
        <dbReference type="ARBA" id="ARBA00023163"/>
    </source>
</evidence>
<dbReference type="Gene3D" id="1.10.10.10">
    <property type="entry name" value="Winged helix-like DNA-binding domain superfamily/Winged helix DNA-binding domain"/>
    <property type="match status" value="1"/>
</dbReference>
<evidence type="ECO:0000313" key="6">
    <source>
        <dbReference type="EMBL" id="HJC85716.1"/>
    </source>
</evidence>
<dbReference type="EMBL" id="DWVP01000022">
    <property type="protein sequence ID" value="HJC85716.1"/>
    <property type="molecule type" value="Genomic_DNA"/>
</dbReference>
<dbReference type="Gene3D" id="3.40.190.290">
    <property type="match status" value="1"/>
</dbReference>
<dbReference type="Pfam" id="PF00126">
    <property type="entry name" value="HTH_1"/>
    <property type="match status" value="1"/>
</dbReference>
<dbReference type="Pfam" id="PF03466">
    <property type="entry name" value="LysR_substrate"/>
    <property type="match status" value="1"/>
</dbReference>
<dbReference type="SUPFAM" id="SSF53850">
    <property type="entry name" value="Periplasmic binding protein-like II"/>
    <property type="match status" value="1"/>
</dbReference>
<dbReference type="GO" id="GO:0003700">
    <property type="term" value="F:DNA-binding transcription factor activity"/>
    <property type="evidence" value="ECO:0007669"/>
    <property type="project" value="InterPro"/>
</dbReference>
<dbReference type="InterPro" id="IPR036390">
    <property type="entry name" value="WH_DNA-bd_sf"/>
</dbReference>
<evidence type="ECO:0000256" key="1">
    <source>
        <dbReference type="ARBA" id="ARBA00009437"/>
    </source>
</evidence>
<dbReference type="CDD" id="cd05466">
    <property type="entry name" value="PBP2_LTTR_substrate"/>
    <property type="match status" value="1"/>
</dbReference>
<dbReference type="PROSITE" id="PS50931">
    <property type="entry name" value="HTH_LYSR"/>
    <property type="match status" value="1"/>
</dbReference>
<evidence type="ECO:0000256" key="3">
    <source>
        <dbReference type="ARBA" id="ARBA00023125"/>
    </source>
</evidence>
<dbReference type="PANTHER" id="PTHR30419:SF31">
    <property type="entry name" value="BLR3139 PROTEIN"/>
    <property type="match status" value="1"/>
</dbReference>
<comment type="caution">
    <text evidence="6">The sequence shown here is derived from an EMBL/GenBank/DDBJ whole genome shotgun (WGS) entry which is preliminary data.</text>
</comment>
<sequence length="317" mass="33467">MQFIHLTYFDALAREEHFGRAAHACFVSASTLSQAIRKFEAEVGFPLVRRGRASYQGLTAEGEVVLNYARRILAEQRSLEQDMASRHGTLEGTLRFGTIPAGTEQAATLIAHLTELHPGVKVELIGGLTSEQISSQILNHDLDAGIVHPAEASGSGAATETGALHQARLGRTSWAVCGHPEAFRASGAASSTATITGAELAELPLALLRHGTVARREFDRAQAGAGLSVTPGVEASSVELLKALAATGRWLAVVPEHTAPASRWETRRLVEPEVYLELAVARLESRPLPAMSAALDDAVAVMLAAGNDTDASEGGAQ</sequence>
<comment type="similarity">
    <text evidence="1">Belongs to the LysR transcriptional regulatory family.</text>
</comment>
<proteinExistence type="inferred from homology"/>
<dbReference type="SUPFAM" id="SSF46785">
    <property type="entry name" value="Winged helix' DNA-binding domain"/>
    <property type="match status" value="1"/>
</dbReference>
<keyword evidence="3" id="KW-0238">DNA-binding</keyword>
<dbReference type="InterPro" id="IPR036388">
    <property type="entry name" value="WH-like_DNA-bd_sf"/>
</dbReference>
<reference evidence="6" key="1">
    <citation type="journal article" date="2021" name="PeerJ">
        <title>Extensive microbial diversity within the chicken gut microbiome revealed by metagenomics and culture.</title>
        <authorList>
            <person name="Gilroy R."/>
            <person name="Ravi A."/>
            <person name="Getino M."/>
            <person name="Pursley I."/>
            <person name="Horton D.L."/>
            <person name="Alikhan N.F."/>
            <person name="Baker D."/>
            <person name="Gharbi K."/>
            <person name="Hall N."/>
            <person name="Watson M."/>
            <person name="Adriaenssens E.M."/>
            <person name="Foster-Nyarko E."/>
            <person name="Jarju S."/>
            <person name="Secka A."/>
            <person name="Antonio M."/>
            <person name="Oren A."/>
            <person name="Chaudhuri R.R."/>
            <person name="La Ragione R."/>
            <person name="Hildebrand F."/>
            <person name="Pallen M.J."/>
        </authorList>
    </citation>
    <scope>NUCLEOTIDE SEQUENCE</scope>
    <source>
        <strain evidence="6">ChiHjej13B12-4958</strain>
    </source>
</reference>
<organism evidence="6 7">
    <name type="scientific">Candidatus Corynebacterium faecigallinarum</name>
    <dbReference type="NCBI Taxonomy" id="2838528"/>
    <lineage>
        <taxon>Bacteria</taxon>
        <taxon>Bacillati</taxon>
        <taxon>Actinomycetota</taxon>
        <taxon>Actinomycetes</taxon>
        <taxon>Mycobacteriales</taxon>
        <taxon>Corynebacteriaceae</taxon>
        <taxon>Corynebacterium</taxon>
    </lineage>
</organism>
<dbReference type="GO" id="GO:0005829">
    <property type="term" value="C:cytosol"/>
    <property type="evidence" value="ECO:0007669"/>
    <property type="project" value="TreeGrafter"/>
</dbReference>
<gene>
    <name evidence="6" type="ORF">H9751_09255</name>
</gene>
<evidence type="ECO:0000313" key="7">
    <source>
        <dbReference type="Proteomes" id="UP000823858"/>
    </source>
</evidence>
<protein>
    <submittedName>
        <fullName evidence="6">LysR family transcriptional regulator</fullName>
    </submittedName>
</protein>
<reference evidence="6" key="2">
    <citation type="submission" date="2021-04" db="EMBL/GenBank/DDBJ databases">
        <authorList>
            <person name="Gilroy R."/>
        </authorList>
    </citation>
    <scope>NUCLEOTIDE SEQUENCE</scope>
    <source>
        <strain evidence="6">ChiHjej13B12-4958</strain>
    </source>
</reference>
<dbReference type="InterPro" id="IPR000847">
    <property type="entry name" value="LysR_HTH_N"/>
</dbReference>
<feature type="domain" description="HTH lysR-type" evidence="5">
    <location>
        <begin position="1"/>
        <end position="58"/>
    </location>
</feature>
<keyword evidence="2" id="KW-0805">Transcription regulation</keyword>
<dbReference type="PANTHER" id="PTHR30419">
    <property type="entry name" value="HTH-TYPE TRANSCRIPTIONAL REGULATOR YBHD"/>
    <property type="match status" value="1"/>
</dbReference>
<evidence type="ECO:0000256" key="2">
    <source>
        <dbReference type="ARBA" id="ARBA00023015"/>
    </source>
</evidence>
<accession>A0A9D2QFW2</accession>
<dbReference type="AlphaFoldDB" id="A0A9D2QFW2"/>
<keyword evidence="4" id="KW-0804">Transcription</keyword>
<name>A0A9D2QFW2_9CORY</name>
<dbReference type="InterPro" id="IPR005119">
    <property type="entry name" value="LysR_subst-bd"/>
</dbReference>
<dbReference type="Proteomes" id="UP000823858">
    <property type="component" value="Unassembled WGS sequence"/>
</dbReference>